<organism evidence="2 3">
    <name type="scientific">Furfurilactobacillus curtus</name>
    <dbReference type="NCBI Taxonomy" id="1746200"/>
    <lineage>
        <taxon>Bacteria</taxon>
        <taxon>Bacillati</taxon>
        <taxon>Bacillota</taxon>
        <taxon>Bacilli</taxon>
        <taxon>Lactobacillales</taxon>
        <taxon>Lactobacillaceae</taxon>
        <taxon>Furfurilactobacillus</taxon>
    </lineage>
</organism>
<dbReference type="Gene3D" id="3.20.100.30">
    <property type="entry name" value="VTC, catalytic tunnel domain"/>
    <property type="match status" value="1"/>
</dbReference>
<evidence type="ECO:0000313" key="3">
    <source>
        <dbReference type="Proteomes" id="UP001628078"/>
    </source>
</evidence>
<sequence>MMASVATTPTIPMVFERHEQKYVMSQSIYQQLLVALGDEISVDQYGQQTISSLYYDTADYLFARRQLDDSSYREKLRLRVYGSQITAKQAAFVELKKKVQGITYKRRIQLSYQAGCDYLGHRGMPMRPQHEMNYREIDHFVQQTALPTRTAVIYERTAYSSQRGLRVTFDENIRWRSGDIDLTTTAPTKALLAPGMVVMEIKIPQALPLAWSQVFARLHLYPQPFSKYGLIYKYGILGGKQCLSAI</sequence>
<feature type="domain" description="VTC" evidence="1">
    <location>
        <begin position="16"/>
        <end position="229"/>
    </location>
</feature>
<comment type="caution">
    <text evidence="2">The sequence shown here is derived from an EMBL/GenBank/DDBJ whole genome shotgun (WGS) entry which is preliminary data.</text>
</comment>
<evidence type="ECO:0000313" key="2">
    <source>
        <dbReference type="EMBL" id="GKT06358.1"/>
    </source>
</evidence>
<accession>A0ABQ5JPT0</accession>
<dbReference type="InterPro" id="IPR033469">
    <property type="entry name" value="CYTH-like_dom_sf"/>
</dbReference>
<dbReference type="InterPro" id="IPR018966">
    <property type="entry name" value="VTC_domain"/>
</dbReference>
<dbReference type="CDD" id="cd07750">
    <property type="entry name" value="PolyPPase_VTC_like"/>
    <property type="match status" value="1"/>
</dbReference>
<dbReference type="Pfam" id="PF09359">
    <property type="entry name" value="VTC"/>
    <property type="match status" value="1"/>
</dbReference>
<reference evidence="2 3" key="1">
    <citation type="submission" date="2022-03" db="EMBL/GenBank/DDBJ databases">
        <title>Draft genome sequence of Furfurilactobacillus curtus JCM 31185.</title>
        <authorList>
            <person name="Suzuki S."/>
            <person name="Endo A."/>
            <person name="Kajikawa A."/>
        </authorList>
    </citation>
    <scope>NUCLEOTIDE SEQUENCE [LARGE SCALE GENOMIC DNA]</scope>
    <source>
        <strain evidence="2 3">JCM 31185</strain>
    </source>
</reference>
<evidence type="ECO:0000259" key="1">
    <source>
        <dbReference type="Pfam" id="PF09359"/>
    </source>
</evidence>
<dbReference type="SUPFAM" id="SSF55154">
    <property type="entry name" value="CYTH-like phosphatases"/>
    <property type="match status" value="1"/>
</dbReference>
<dbReference type="RefSeq" id="WP_407884438.1">
    <property type="nucleotide sequence ID" value="NZ_BQXO01000005.1"/>
</dbReference>
<dbReference type="Proteomes" id="UP001628078">
    <property type="component" value="Unassembled WGS sequence"/>
</dbReference>
<name>A0ABQ5JPT0_9LACO</name>
<proteinExistence type="predicted"/>
<dbReference type="EMBL" id="BQXO01000005">
    <property type="protein sequence ID" value="GKT06358.1"/>
    <property type="molecule type" value="Genomic_DNA"/>
</dbReference>
<keyword evidence="3" id="KW-1185">Reference proteome</keyword>
<gene>
    <name evidence="2" type="ORF">JCM31185_16450</name>
</gene>
<protein>
    <submittedName>
        <fullName evidence="2">Molecular chaperone</fullName>
    </submittedName>
</protein>
<dbReference type="InterPro" id="IPR042267">
    <property type="entry name" value="VTC_sf"/>
</dbReference>